<dbReference type="STRING" id="1579979.WM2015_2068"/>
<dbReference type="AlphaFoldDB" id="A0A0K0XXM5"/>
<dbReference type="PATRIC" id="fig|1579979.3.peg.2113"/>
<dbReference type="RefSeq" id="WP_049725993.1">
    <property type="nucleotide sequence ID" value="NZ_CP012154.1"/>
</dbReference>
<evidence type="ECO:0000313" key="2">
    <source>
        <dbReference type="Proteomes" id="UP000066624"/>
    </source>
</evidence>
<evidence type="ECO:0000313" key="1">
    <source>
        <dbReference type="EMBL" id="AKS42433.1"/>
    </source>
</evidence>
<proteinExistence type="predicted"/>
<name>A0A0K0XXM5_9GAMM</name>
<protein>
    <submittedName>
        <fullName evidence="1">Uncharacterized protein</fullName>
    </submittedName>
</protein>
<reference evidence="1 2" key="1">
    <citation type="submission" date="2015-07" db="EMBL/GenBank/DDBJ databases">
        <authorList>
            <person name="Noorani M."/>
        </authorList>
    </citation>
    <scope>NUCLEOTIDE SEQUENCE [LARGE SCALE GENOMIC DNA]</scope>
    <source>
        <strain evidence="1 2">KCTC 42284</strain>
    </source>
</reference>
<dbReference type="Proteomes" id="UP000066624">
    <property type="component" value="Chromosome"/>
</dbReference>
<dbReference type="KEGG" id="wma:WM2015_2068"/>
<keyword evidence="2" id="KW-1185">Reference proteome</keyword>
<organism evidence="1 2">
    <name type="scientific">Wenzhouxiangella marina</name>
    <dbReference type="NCBI Taxonomy" id="1579979"/>
    <lineage>
        <taxon>Bacteria</taxon>
        <taxon>Pseudomonadati</taxon>
        <taxon>Pseudomonadota</taxon>
        <taxon>Gammaproteobacteria</taxon>
        <taxon>Chromatiales</taxon>
        <taxon>Wenzhouxiangellaceae</taxon>
        <taxon>Wenzhouxiangella</taxon>
    </lineage>
</organism>
<accession>A0A0K0XXM5</accession>
<gene>
    <name evidence="1" type="ORF">WM2015_2068</name>
</gene>
<dbReference type="EMBL" id="CP012154">
    <property type="protein sequence ID" value="AKS42433.1"/>
    <property type="molecule type" value="Genomic_DNA"/>
</dbReference>
<sequence>MKSHGNYSDSWLPGQVCLSLMLLFVLLAGAGQARSAELLVDSGAGNAGSLHWETLSLAYLDPGSADGTWSAQVDGLRLAFESRADLALGTLEIECPLNSGAASGLPCLAGQFVWQRPDQGALSGAFRFDPEVTRPSLDIELESLGLALRWSKPEAEAASLNLELDELILARLPELRAWLPGLDLLDGRIDGQASWIDGRLQGSFRVAALDFDGFEGRLAGAGLLAAIELEGQLDASGWALETRLTQSGGELLADALYLPPPEAPLELEIELASRAADRIEIRRLSLDDPEILSLRAVGWAERDESGWRLASLEAERIELDLARAWPRWFEGHAAAAGFAGLEAQGRVEAGLRLEQEGLTGLTARLAQVGFQEPDGRFGLAGLSGVLEFDQGVADLALELAGLELLGLPFGPGRLRAASDRSGLSLSEPFRLPLLDGALVIDRLKLNDRLEERGIELDARIEPIDLVRLTALLGFPSFGGTLAGAFPGIRVGRERLAFTGGIDIEAFEGRIRLDELVVERPFGTLPALAAQVRFDRLDLLELTGAFNFGRMEGQVSGWMRDLRLLDWRPVAMNTRIYTHEDAPRRRISQRAVDNLSSLGGGVGGALLSGTVLRVFEDFPYRRAGLACRLSNNICHVDGVAPHESGGFYIVEGRGVPRLDIIGHRRLVDWPQLLAQLRAATRGR</sequence>